<dbReference type="InterPro" id="IPR009057">
    <property type="entry name" value="Homeodomain-like_sf"/>
</dbReference>
<evidence type="ECO:0000313" key="3">
    <source>
        <dbReference type="EMBL" id="OHV97398.1"/>
    </source>
</evidence>
<dbReference type="Pfam" id="PF01590">
    <property type="entry name" value="GAF"/>
    <property type="match status" value="1"/>
</dbReference>
<dbReference type="InterPro" id="IPR002197">
    <property type="entry name" value="HTH_Fis"/>
</dbReference>
<dbReference type="Pfam" id="PF02954">
    <property type="entry name" value="HTH_8"/>
    <property type="match status" value="1"/>
</dbReference>
<dbReference type="AlphaFoldDB" id="A0A1S1UB91"/>
<evidence type="ECO:0000259" key="1">
    <source>
        <dbReference type="Pfam" id="PF01590"/>
    </source>
</evidence>
<gene>
    <name evidence="3" type="ORF">AKG95_09195</name>
</gene>
<dbReference type="SUPFAM" id="SSF55781">
    <property type="entry name" value="GAF domain-like"/>
    <property type="match status" value="1"/>
</dbReference>
<dbReference type="Gene3D" id="1.10.10.60">
    <property type="entry name" value="Homeodomain-like"/>
    <property type="match status" value="1"/>
</dbReference>
<feature type="domain" description="DNA binding HTH" evidence="2">
    <location>
        <begin position="333"/>
        <end position="372"/>
    </location>
</feature>
<sequence>MPYVRQTSHIERVRDLIAGRIVNPGAETARLASSYRRSLDDYRLDPASTTGPRILTGAELRAIQQSEEGFLRSTGQCLPRLHAMVREAGYCVILANARGVTIDYVVDTDQRKDFKKAGLYPGSCWSEEEEGTCGIASVLLDQEAITVHKSDHFRAAFTGLTCSAAPIFSPHGDLIGVLDASALNSPDARDSQRLVKQLVRQGATLIEDGFFLKSYSHCCILLAHRNRHFVEVQPEMLLAIDEHGDIVAANGCARDVIGGLDTLPRPIAEVLEVRAERLFDARAGHNLLSLRLAGGSTWLHARVRAPLRQASARLRATREAPVADGVLEYTPPELAERTRIVHAMNAAKWHPLQAAAMLGISRATLYRRLKQLHIVPPHRQ</sequence>
<evidence type="ECO:0000313" key="4">
    <source>
        <dbReference type="Proteomes" id="UP000179840"/>
    </source>
</evidence>
<reference evidence="3 4" key="1">
    <citation type="submission" date="2015-06" db="EMBL/GenBank/DDBJ databases">
        <title>Draft genome sequencing of a biphenyl-degrading bacterium, Janthinobacterium lividum MEG1.</title>
        <authorList>
            <person name="Shimodaira J."/>
            <person name="Hatta T."/>
        </authorList>
    </citation>
    <scope>NUCLEOTIDE SEQUENCE [LARGE SCALE GENOMIC DNA]</scope>
    <source>
        <strain evidence="3 4">MEG1</strain>
    </source>
</reference>
<feature type="domain" description="GAF" evidence="1">
    <location>
        <begin position="90"/>
        <end position="203"/>
    </location>
</feature>
<dbReference type="SUPFAM" id="SSF46689">
    <property type="entry name" value="Homeodomain-like"/>
    <property type="match status" value="1"/>
</dbReference>
<dbReference type="Gene3D" id="3.30.450.40">
    <property type="match status" value="1"/>
</dbReference>
<dbReference type="InterPro" id="IPR029016">
    <property type="entry name" value="GAF-like_dom_sf"/>
</dbReference>
<dbReference type="PRINTS" id="PR01590">
    <property type="entry name" value="HTHFIS"/>
</dbReference>
<accession>A0A1S1UB91</accession>
<protein>
    <submittedName>
        <fullName evidence="3">Fis family transcriptional regulator</fullName>
    </submittedName>
</protein>
<dbReference type="RefSeq" id="WP_071076523.1">
    <property type="nucleotide sequence ID" value="NZ_LFKP01000005.1"/>
</dbReference>
<comment type="caution">
    <text evidence="3">The sequence shown here is derived from an EMBL/GenBank/DDBJ whole genome shotgun (WGS) entry which is preliminary data.</text>
</comment>
<dbReference type="InterPro" id="IPR003018">
    <property type="entry name" value="GAF"/>
</dbReference>
<evidence type="ECO:0000259" key="2">
    <source>
        <dbReference type="Pfam" id="PF02954"/>
    </source>
</evidence>
<dbReference type="GO" id="GO:0043565">
    <property type="term" value="F:sequence-specific DNA binding"/>
    <property type="evidence" value="ECO:0007669"/>
    <property type="project" value="InterPro"/>
</dbReference>
<dbReference type="Proteomes" id="UP000179840">
    <property type="component" value="Unassembled WGS sequence"/>
</dbReference>
<name>A0A1S1UB91_9BURK</name>
<proteinExistence type="predicted"/>
<dbReference type="EMBL" id="LFKP01000005">
    <property type="protein sequence ID" value="OHV97398.1"/>
    <property type="molecule type" value="Genomic_DNA"/>
</dbReference>
<organism evidence="3 4">
    <name type="scientific">Janthinobacterium lividum</name>
    <dbReference type="NCBI Taxonomy" id="29581"/>
    <lineage>
        <taxon>Bacteria</taxon>
        <taxon>Pseudomonadati</taxon>
        <taxon>Pseudomonadota</taxon>
        <taxon>Betaproteobacteria</taxon>
        <taxon>Burkholderiales</taxon>
        <taxon>Oxalobacteraceae</taxon>
        <taxon>Janthinobacterium</taxon>
    </lineage>
</organism>